<keyword evidence="3" id="KW-1185">Reference proteome</keyword>
<organism evidence="2 3">
    <name type="scientific">Caenorhabditis auriculariae</name>
    <dbReference type="NCBI Taxonomy" id="2777116"/>
    <lineage>
        <taxon>Eukaryota</taxon>
        <taxon>Metazoa</taxon>
        <taxon>Ecdysozoa</taxon>
        <taxon>Nematoda</taxon>
        <taxon>Chromadorea</taxon>
        <taxon>Rhabditida</taxon>
        <taxon>Rhabditina</taxon>
        <taxon>Rhabditomorpha</taxon>
        <taxon>Rhabditoidea</taxon>
        <taxon>Rhabditidae</taxon>
        <taxon>Peloderinae</taxon>
        <taxon>Caenorhabditis</taxon>
    </lineage>
</organism>
<feature type="transmembrane region" description="Helical" evidence="1">
    <location>
        <begin position="74"/>
        <end position="100"/>
    </location>
</feature>
<name>A0A8S1HHK8_9PELO</name>
<dbReference type="EMBL" id="CAJGYM010000044">
    <property type="protein sequence ID" value="CAD6194462.1"/>
    <property type="molecule type" value="Genomic_DNA"/>
</dbReference>
<comment type="caution">
    <text evidence="2">The sequence shown here is derived from an EMBL/GenBank/DDBJ whole genome shotgun (WGS) entry which is preliminary data.</text>
</comment>
<dbReference type="AlphaFoldDB" id="A0A8S1HHK8"/>
<reference evidence="2" key="1">
    <citation type="submission" date="2020-10" db="EMBL/GenBank/DDBJ databases">
        <authorList>
            <person name="Kikuchi T."/>
        </authorList>
    </citation>
    <scope>NUCLEOTIDE SEQUENCE</scope>
    <source>
        <strain evidence="2">NKZ352</strain>
    </source>
</reference>
<keyword evidence="1" id="KW-0472">Membrane</keyword>
<sequence length="151" mass="16453">MMRVPHVHVLFAIFVVQLGFLIEFYLLNHFLKDTGKTTSLVVAGCFAGITGLLAFGLFAFSLVKLRSGLNPMPVLITVGLCVGSNICCLGSLGFFCIWGYVDTAKEDPSEHEIHKTAYSMMMTLGLSTIMIGTLVALIKKAAKVAEFEDEQ</sequence>
<dbReference type="Proteomes" id="UP000835052">
    <property type="component" value="Unassembled WGS sequence"/>
</dbReference>
<feature type="transmembrane region" description="Helical" evidence="1">
    <location>
        <begin position="120"/>
        <end position="138"/>
    </location>
</feature>
<keyword evidence="1" id="KW-0812">Transmembrane</keyword>
<keyword evidence="1" id="KW-1133">Transmembrane helix</keyword>
<evidence type="ECO:0000313" key="2">
    <source>
        <dbReference type="EMBL" id="CAD6194462.1"/>
    </source>
</evidence>
<evidence type="ECO:0000313" key="3">
    <source>
        <dbReference type="Proteomes" id="UP000835052"/>
    </source>
</evidence>
<feature type="transmembrane region" description="Helical" evidence="1">
    <location>
        <begin position="7"/>
        <end position="27"/>
    </location>
</feature>
<proteinExistence type="predicted"/>
<feature type="transmembrane region" description="Helical" evidence="1">
    <location>
        <begin position="39"/>
        <end position="62"/>
    </location>
</feature>
<gene>
    <name evidence="2" type="ORF">CAUJ_LOCUS10381</name>
</gene>
<evidence type="ECO:0000256" key="1">
    <source>
        <dbReference type="SAM" id="Phobius"/>
    </source>
</evidence>
<protein>
    <submittedName>
        <fullName evidence="2">Uncharacterized protein</fullName>
    </submittedName>
</protein>
<accession>A0A8S1HHK8</accession>